<accession>A0ABT2PBX1</accession>
<feature type="chain" id="PRO_5046746578" description="ABC transporter substrate-binding protein" evidence="1">
    <location>
        <begin position="35"/>
        <end position="73"/>
    </location>
</feature>
<dbReference type="Proteomes" id="UP001300496">
    <property type="component" value="Unassembled WGS sequence"/>
</dbReference>
<evidence type="ECO:0000313" key="2">
    <source>
        <dbReference type="EMBL" id="MCT9001929.1"/>
    </source>
</evidence>
<keyword evidence="3" id="KW-1185">Reference proteome</keyword>
<feature type="signal peptide" evidence="1">
    <location>
        <begin position="1"/>
        <end position="34"/>
    </location>
</feature>
<evidence type="ECO:0008006" key="4">
    <source>
        <dbReference type="Google" id="ProtNLM"/>
    </source>
</evidence>
<name>A0ABT2PBX1_9MICO</name>
<keyword evidence="1" id="KW-0732">Signal</keyword>
<comment type="caution">
    <text evidence="2">The sequence shown here is derived from an EMBL/GenBank/DDBJ whole genome shotgun (WGS) entry which is preliminary data.</text>
</comment>
<protein>
    <recommendedName>
        <fullName evidence="4">ABC transporter substrate-binding protein</fullName>
    </recommendedName>
</protein>
<proteinExistence type="predicted"/>
<evidence type="ECO:0000256" key="1">
    <source>
        <dbReference type="SAM" id="SignalP"/>
    </source>
</evidence>
<organism evidence="2 3">
    <name type="scientific">Microbacterium memoriense</name>
    <dbReference type="NCBI Taxonomy" id="2978350"/>
    <lineage>
        <taxon>Bacteria</taxon>
        <taxon>Bacillati</taxon>
        <taxon>Actinomycetota</taxon>
        <taxon>Actinomycetes</taxon>
        <taxon>Micrococcales</taxon>
        <taxon>Microbacteriaceae</taxon>
        <taxon>Microbacterium</taxon>
    </lineage>
</organism>
<gene>
    <name evidence="2" type="ORF">N4R40_06075</name>
</gene>
<evidence type="ECO:0000313" key="3">
    <source>
        <dbReference type="Proteomes" id="UP001300496"/>
    </source>
</evidence>
<dbReference type="RefSeq" id="WP_261606481.1">
    <property type="nucleotide sequence ID" value="NZ_JAODOR010000007.1"/>
</dbReference>
<dbReference type="EMBL" id="JAODOR010000007">
    <property type="protein sequence ID" value="MCT9001929.1"/>
    <property type="molecule type" value="Genomic_DNA"/>
</dbReference>
<reference evidence="2 3" key="1">
    <citation type="journal article" date="2024" name="Int. J. Syst. Evol. Microbiol.">
        <title>Microbacterium memoriense sp. nov., a member of the Actinomycetota from marine beach sediment of the north coast of Portugal.</title>
        <authorList>
            <person name="Santos J.D.N.D."/>
            <person name="Klimek D."/>
            <person name="Calusinska M."/>
            <person name="Lobo-da-Cunha A."/>
            <person name="Catita J."/>
            <person name="Goncalves H."/>
            <person name="Gonzalez I."/>
            <person name="Lage O.M."/>
        </authorList>
    </citation>
    <scope>NUCLEOTIDE SEQUENCE [LARGE SCALE GENOMIC DNA]</scope>
    <source>
        <strain evidence="2 3">PMIC_1C1B</strain>
    </source>
</reference>
<sequence length="73" mass="7304">MTTLTLSAGIRSRLLAGLAVVGAAALALGGCASATPEGEPTTASAVYRIGISGPVLSSTPDRSRHNAQLVQDR</sequence>